<gene>
    <name evidence="1" type="ORF">CORC01_05550</name>
</gene>
<dbReference type="EMBL" id="MJBS01000039">
    <property type="protein sequence ID" value="OHE99058.1"/>
    <property type="molecule type" value="Genomic_DNA"/>
</dbReference>
<name>A0A1G4BCD0_9PEZI</name>
<keyword evidence="2" id="KW-1185">Reference proteome</keyword>
<dbReference type="RefSeq" id="XP_022476207.1">
    <property type="nucleotide sequence ID" value="XM_022617193.1"/>
</dbReference>
<evidence type="ECO:0000313" key="2">
    <source>
        <dbReference type="Proteomes" id="UP000176998"/>
    </source>
</evidence>
<dbReference type="GeneID" id="34558703"/>
<sequence>MASRMNPSTWWLATSKPPSRSILLTEDRLSLDQTSKLVGKP</sequence>
<dbReference type="Proteomes" id="UP000176998">
    <property type="component" value="Unassembled WGS sequence"/>
</dbReference>
<organism evidence="1 2">
    <name type="scientific">Colletotrichum orchidophilum</name>
    <dbReference type="NCBI Taxonomy" id="1209926"/>
    <lineage>
        <taxon>Eukaryota</taxon>
        <taxon>Fungi</taxon>
        <taxon>Dikarya</taxon>
        <taxon>Ascomycota</taxon>
        <taxon>Pezizomycotina</taxon>
        <taxon>Sordariomycetes</taxon>
        <taxon>Hypocreomycetidae</taxon>
        <taxon>Glomerellales</taxon>
        <taxon>Glomerellaceae</taxon>
        <taxon>Colletotrichum</taxon>
    </lineage>
</organism>
<proteinExistence type="predicted"/>
<comment type="caution">
    <text evidence="1">The sequence shown here is derived from an EMBL/GenBank/DDBJ whole genome shotgun (WGS) entry which is preliminary data.</text>
</comment>
<dbReference type="AlphaFoldDB" id="A0A1G4BCD0"/>
<protein>
    <submittedName>
        <fullName evidence="1">Uncharacterized protein</fullName>
    </submittedName>
</protein>
<evidence type="ECO:0000313" key="1">
    <source>
        <dbReference type="EMBL" id="OHE99058.1"/>
    </source>
</evidence>
<reference evidence="1 2" key="1">
    <citation type="submission" date="2016-09" db="EMBL/GenBank/DDBJ databases">
        <authorList>
            <person name="Capua I."/>
            <person name="De Benedictis P."/>
            <person name="Joannis T."/>
            <person name="Lombin L.H."/>
            <person name="Cattoli G."/>
        </authorList>
    </citation>
    <scope>NUCLEOTIDE SEQUENCE [LARGE SCALE GENOMIC DNA]</scope>
    <source>
        <strain evidence="1 2">IMI 309357</strain>
    </source>
</reference>
<accession>A0A1G4BCD0</accession>